<dbReference type="InterPro" id="IPR034660">
    <property type="entry name" value="DinB/YfiT-like"/>
</dbReference>
<sequence>MTEDQRAARHPEEPPKRGPAGAARWSAYLDWLRADLTAAVLALPEDQQRRALVPSGWTPIELLSHVLHMERRWFVWGFLGEPVDRPWGDWTVEEPWEHEAGEAARWQVADDVTAEELADRLAAVGERTRAVLRDVPLDTPAAPGGRFAEDPPTLEWICFHVVTEYARHAGHLDIVVELGGAHPTR</sequence>
<dbReference type="InterPro" id="IPR007061">
    <property type="entry name" value="MST-like"/>
</dbReference>
<name>A0A927K595_9ACTN</name>
<feature type="compositionally biased region" description="Basic and acidic residues" evidence="1">
    <location>
        <begin position="1"/>
        <end position="16"/>
    </location>
</feature>
<dbReference type="EMBL" id="JACYXZ010000003">
    <property type="protein sequence ID" value="MBD8870517.1"/>
    <property type="molecule type" value="Genomic_DNA"/>
</dbReference>
<proteinExistence type="predicted"/>
<evidence type="ECO:0000256" key="1">
    <source>
        <dbReference type="SAM" id="MobiDB-lite"/>
    </source>
</evidence>
<dbReference type="Proteomes" id="UP000616839">
    <property type="component" value="Unassembled WGS sequence"/>
</dbReference>
<feature type="region of interest" description="Disordered" evidence="1">
    <location>
        <begin position="1"/>
        <end position="21"/>
    </location>
</feature>
<comment type="caution">
    <text evidence="2">The sequence shown here is derived from an EMBL/GenBank/DDBJ whole genome shotgun (WGS) entry which is preliminary data.</text>
</comment>
<protein>
    <submittedName>
        <fullName evidence="2">DUF664 domain-containing protein</fullName>
    </submittedName>
</protein>
<accession>A0A927K595</accession>
<dbReference type="Pfam" id="PF04978">
    <property type="entry name" value="MST"/>
    <property type="match status" value="1"/>
</dbReference>
<dbReference type="SUPFAM" id="SSF109854">
    <property type="entry name" value="DinB/YfiT-like putative metalloenzymes"/>
    <property type="match status" value="1"/>
</dbReference>
<organism evidence="2 3">
    <name type="scientific">Nocardioides donggukensis</name>
    <dbReference type="NCBI Taxonomy" id="2774019"/>
    <lineage>
        <taxon>Bacteria</taxon>
        <taxon>Bacillati</taxon>
        <taxon>Actinomycetota</taxon>
        <taxon>Actinomycetes</taxon>
        <taxon>Propionibacteriales</taxon>
        <taxon>Nocardioidaceae</taxon>
        <taxon>Nocardioides</taxon>
    </lineage>
</organism>
<dbReference type="Gene3D" id="1.20.120.450">
    <property type="entry name" value="dinb family like domain"/>
    <property type="match status" value="1"/>
</dbReference>
<evidence type="ECO:0000313" key="3">
    <source>
        <dbReference type="Proteomes" id="UP000616839"/>
    </source>
</evidence>
<reference evidence="2" key="1">
    <citation type="submission" date="2020-09" db="EMBL/GenBank/DDBJ databases">
        <title>Nocardioides sp. strain MJB4 16S ribosomal RNA gene Genome sequencing and assembly.</title>
        <authorList>
            <person name="Kim I."/>
        </authorList>
    </citation>
    <scope>NUCLEOTIDE SEQUENCE</scope>
    <source>
        <strain evidence="2">MJB4</strain>
    </source>
</reference>
<dbReference type="RefSeq" id="WP_192143804.1">
    <property type="nucleotide sequence ID" value="NZ_JACYXZ010000003.1"/>
</dbReference>
<gene>
    <name evidence="2" type="ORF">IE331_12855</name>
</gene>
<keyword evidence="3" id="KW-1185">Reference proteome</keyword>
<evidence type="ECO:0000313" key="2">
    <source>
        <dbReference type="EMBL" id="MBD8870517.1"/>
    </source>
</evidence>
<dbReference type="AlphaFoldDB" id="A0A927K595"/>